<accession>A0A9J5YKL9</accession>
<evidence type="ECO:0000313" key="2">
    <source>
        <dbReference type="Proteomes" id="UP000824120"/>
    </source>
</evidence>
<dbReference type="EMBL" id="JACXVP010000006">
    <property type="protein sequence ID" value="KAG5599708.1"/>
    <property type="molecule type" value="Genomic_DNA"/>
</dbReference>
<gene>
    <name evidence="1" type="ORF">H5410_031078</name>
</gene>
<sequence>MADHSASFSPLVGFIAVLLYPQHCRVWIIGRHSKDLWNYWAIRRLLLFTTDLILSFRAQLTGTKGEDGTCWRHAEWVRRFSGLHFFDVSATFVPLC</sequence>
<dbReference type="AlphaFoldDB" id="A0A9J5YKL9"/>
<proteinExistence type="predicted"/>
<dbReference type="Proteomes" id="UP000824120">
    <property type="component" value="Chromosome 6"/>
</dbReference>
<comment type="caution">
    <text evidence="1">The sequence shown here is derived from an EMBL/GenBank/DDBJ whole genome shotgun (WGS) entry which is preliminary data.</text>
</comment>
<reference evidence="1 2" key="1">
    <citation type="submission" date="2020-09" db="EMBL/GenBank/DDBJ databases">
        <title>De no assembly of potato wild relative species, Solanum commersonii.</title>
        <authorList>
            <person name="Cho K."/>
        </authorList>
    </citation>
    <scope>NUCLEOTIDE SEQUENCE [LARGE SCALE GENOMIC DNA]</scope>
    <source>
        <strain evidence="1">LZ3.2</strain>
        <tissue evidence="1">Leaf</tissue>
    </source>
</reference>
<organism evidence="1 2">
    <name type="scientific">Solanum commersonii</name>
    <name type="common">Commerson's wild potato</name>
    <name type="synonym">Commerson's nightshade</name>
    <dbReference type="NCBI Taxonomy" id="4109"/>
    <lineage>
        <taxon>Eukaryota</taxon>
        <taxon>Viridiplantae</taxon>
        <taxon>Streptophyta</taxon>
        <taxon>Embryophyta</taxon>
        <taxon>Tracheophyta</taxon>
        <taxon>Spermatophyta</taxon>
        <taxon>Magnoliopsida</taxon>
        <taxon>eudicotyledons</taxon>
        <taxon>Gunneridae</taxon>
        <taxon>Pentapetalae</taxon>
        <taxon>asterids</taxon>
        <taxon>lamiids</taxon>
        <taxon>Solanales</taxon>
        <taxon>Solanaceae</taxon>
        <taxon>Solanoideae</taxon>
        <taxon>Solaneae</taxon>
        <taxon>Solanum</taxon>
    </lineage>
</organism>
<name>A0A9J5YKL9_SOLCO</name>
<evidence type="ECO:0000313" key="1">
    <source>
        <dbReference type="EMBL" id="KAG5599708.1"/>
    </source>
</evidence>
<protein>
    <submittedName>
        <fullName evidence="1">Uncharacterized protein</fullName>
    </submittedName>
</protein>
<keyword evidence="2" id="KW-1185">Reference proteome</keyword>